<feature type="non-terminal residue" evidence="5">
    <location>
        <position position="395"/>
    </location>
</feature>
<gene>
    <name evidence="5" type="ORF">Ae201684_019119</name>
</gene>
<evidence type="ECO:0000313" key="5">
    <source>
        <dbReference type="EMBL" id="KAF0721480.1"/>
    </source>
</evidence>
<dbReference type="GO" id="GO:0016787">
    <property type="term" value="F:hydrolase activity"/>
    <property type="evidence" value="ECO:0007669"/>
    <property type="project" value="UniProtKB-KW"/>
</dbReference>
<evidence type="ECO:0000256" key="2">
    <source>
        <dbReference type="ARBA" id="ARBA00022801"/>
    </source>
</evidence>
<comment type="caution">
    <text evidence="5">The sequence shown here is derived from an EMBL/GenBank/DDBJ whole genome shotgun (WGS) entry which is preliminary data.</text>
</comment>
<organism evidence="5 6">
    <name type="scientific">Aphanomyces euteiches</name>
    <dbReference type="NCBI Taxonomy" id="100861"/>
    <lineage>
        <taxon>Eukaryota</taxon>
        <taxon>Sar</taxon>
        <taxon>Stramenopiles</taxon>
        <taxon>Oomycota</taxon>
        <taxon>Saprolegniomycetes</taxon>
        <taxon>Saprolegniales</taxon>
        <taxon>Verrucalvaceae</taxon>
        <taxon>Aphanomyces</taxon>
    </lineage>
</organism>
<keyword evidence="6" id="KW-1185">Reference proteome</keyword>
<dbReference type="PANTHER" id="PTHR10161:SF14">
    <property type="entry name" value="TARTRATE-RESISTANT ACID PHOSPHATASE TYPE 5"/>
    <property type="match status" value="1"/>
</dbReference>
<dbReference type="EMBL" id="VJMJ01000400">
    <property type="protein sequence ID" value="KAF0721480.1"/>
    <property type="molecule type" value="Genomic_DNA"/>
</dbReference>
<evidence type="ECO:0000256" key="3">
    <source>
        <dbReference type="SAM" id="SignalP"/>
    </source>
</evidence>
<dbReference type="SUPFAM" id="SSF56300">
    <property type="entry name" value="Metallo-dependent phosphatases"/>
    <property type="match status" value="1"/>
</dbReference>
<dbReference type="PANTHER" id="PTHR10161">
    <property type="entry name" value="TARTRATE-RESISTANT ACID PHOSPHATASE TYPE 5"/>
    <property type="match status" value="1"/>
</dbReference>
<evidence type="ECO:0000256" key="1">
    <source>
        <dbReference type="ARBA" id="ARBA00022729"/>
    </source>
</evidence>
<evidence type="ECO:0000313" key="6">
    <source>
        <dbReference type="Proteomes" id="UP000481153"/>
    </source>
</evidence>
<protein>
    <recommendedName>
        <fullName evidence="4">Calcineurin-like phosphoesterase domain-containing protein</fullName>
    </recommendedName>
</protein>
<dbReference type="Proteomes" id="UP000481153">
    <property type="component" value="Unassembled WGS sequence"/>
</dbReference>
<sequence>MRAALFLLALAVAAKSAQLGCDLEDPETSKPAITILALGDWGGTLGKDNGDGGSCCRMYNGTVDTRSTRYQVDFYAQAYVGMLMGQSAAQLHPARILSHGDNFYWNGVGPADAKYRFEESFEKVYNAPSLLTVPWLNVAGNHDIGGANFMCGEADGQFRECDSLEELLKYMDIRFEAQAKYKSPNHDRWILRDHYYVERVTRGAVSVDVFNIDTNYADNHGALQVCCQCYGYAPKLGISTSVCGNPQPGELGCVGGNRTLFQACMDKISGWGEESLQRALHDVAASTATFKIINTHFSPHYHMNTTKMNQWYNVCENAGVTAWFNGHTHAFNHDISSWGTHFFQNGGGGGIITETSPTINNTQVKTQWFAPGTPYGFLELSFSHDWLKVQFATFD</sequence>
<dbReference type="Pfam" id="PF00149">
    <property type="entry name" value="Metallophos"/>
    <property type="match status" value="1"/>
</dbReference>
<dbReference type="AlphaFoldDB" id="A0A6G0W625"/>
<keyword evidence="2" id="KW-0378">Hydrolase</keyword>
<reference evidence="5 6" key="1">
    <citation type="submission" date="2019-07" db="EMBL/GenBank/DDBJ databases">
        <title>Genomics analysis of Aphanomyces spp. identifies a new class of oomycete effector associated with host adaptation.</title>
        <authorList>
            <person name="Gaulin E."/>
        </authorList>
    </citation>
    <scope>NUCLEOTIDE SEQUENCE [LARGE SCALE GENOMIC DNA]</scope>
    <source>
        <strain evidence="5 6">ATCC 201684</strain>
    </source>
</reference>
<evidence type="ECO:0000259" key="4">
    <source>
        <dbReference type="Pfam" id="PF00149"/>
    </source>
</evidence>
<dbReference type="VEuPathDB" id="FungiDB:AeMF1_014452"/>
<feature type="domain" description="Calcineurin-like phosphoesterase" evidence="4">
    <location>
        <begin position="35"/>
        <end position="330"/>
    </location>
</feature>
<name>A0A6G0W625_9STRA</name>
<keyword evidence="1 3" id="KW-0732">Signal</keyword>
<proteinExistence type="predicted"/>
<accession>A0A6G0W625</accession>
<feature type="signal peptide" evidence="3">
    <location>
        <begin position="1"/>
        <end position="16"/>
    </location>
</feature>
<dbReference type="InterPro" id="IPR051558">
    <property type="entry name" value="Metallophosphoesterase_PAP"/>
</dbReference>
<dbReference type="InterPro" id="IPR029052">
    <property type="entry name" value="Metallo-depent_PP-like"/>
</dbReference>
<dbReference type="InterPro" id="IPR004843">
    <property type="entry name" value="Calcineurin-like_PHP"/>
</dbReference>
<dbReference type="Gene3D" id="3.60.21.10">
    <property type="match status" value="1"/>
</dbReference>
<feature type="chain" id="PRO_5026252229" description="Calcineurin-like phosphoesterase domain-containing protein" evidence="3">
    <location>
        <begin position="17"/>
        <end position="395"/>
    </location>
</feature>